<comment type="subcellular location">
    <subcellularLocation>
        <location evidence="2">Cytoplasm</location>
    </subcellularLocation>
    <subcellularLocation>
        <location evidence="1">Nucleus</location>
    </subcellularLocation>
</comment>
<evidence type="ECO:0000256" key="6">
    <source>
        <dbReference type="ARBA" id="ARBA00022790"/>
    </source>
</evidence>
<dbReference type="PANTHER" id="PTHR13339:SF0">
    <property type="entry name" value="COP9 SIGNALOSOME COMPLEX SUBUNIT 8"/>
    <property type="match status" value="1"/>
</dbReference>
<dbReference type="GO" id="GO:0008180">
    <property type="term" value="C:COP9 signalosome"/>
    <property type="evidence" value="ECO:0007669"/>
    <property type="project" value="UniProtKB-KW"/>
</dbReference>
<evidence type="ECO:0000256" key="4">
    <source>
        <dbReference type="ARBA" id="ARBA00014875"/>
    </source>
</evidence>
<reference evidence="9 10" key="1">
    <citation type="submission" date="2019-01" db="EMBL/GenBank/DDBJ databases">
        <authorList>
            <person name="Sayadi A."/>
        </authorList>
    </citation>
    <scope>NUCLEOTIDE SEQUENCE [LARGE SCALE GENOMIC DNA]</scope>
</reference>
<keyword evidence="7" id="KW-0539">Nucleus</keyword>
<evidence type="ECO:0000313" key="10">
    <source>
        <dbReference type="Proteomes" id="UP000410492"/>
    </source>
</evidence>
<dbReference type="GO" id="GO:0010387">
    <property type="term" value="P:COP9 signalosome assembly"/>
    <property type="evidence" value="ECO:0007669"/>
    <property type="project" value="InterPro"/>
</dbReference>
<dbReference type="PANTHER" id="PTHR13339">
    <property type="entry name" value="COP9 SIGNALOSOME COMPLEX SUBUNIT 8"/>
    <property type="match status" value="1"/>
</dbReference>
<evidence type="ECO:0000256" key="5">
    <source>
        <dbReference type="ARBA" id="ARBA00022490"/>
    </source>
</evidence>
<accession>A0A653DUZ6</accession>
<evidence type="ECO:0000259" key="8">
    <source>
        <dbReference type="Pfam" id="PF10075"/>
    </source>
</evidence>
<dbReference type="InterPro" id="IPR033205">
    <property type="entry name" value="COP9_CSN8"/>
</dbReference>
<evidence type="ECO:0000256" key="7">
    <source>
        <dbReference type="ARBA" id="ARBA00023242"/>
    </source>
</evidence>
<dbReference type="GO" id="GO:0005737">
    <property type="term" value="C:cytoplasm"/>
    <property type="evidence" value="ECO:0007669"/>
    <property type="project" value="UniProtKB-SubCell"/>
</dbReference>
<evidence type="ECO:0000313" key="9">
    <source>
        <dbReference type="EMBL" id="VEN63161.1"/>
    </source>
</evidence>
<keyword evidence="6" id="KW-0736">Signalosome</keyword>
<evidence type="ECO:0000256" key="2">
    <source>
        <dbReference type="ARBA" id="ARBA00004496"/>
    </source>
</evidence>
<comment type="similarity">
    <text evidence="3">Belongs to the CSN8 family.</text>
</comment>
<keyword evidence="10" id="KW-1185">Reference proteome</keyword>
<gene>
    <name evidence="9" type="ORF">CALMAC_LOCUS20066</name>
</gene>
<proteinExistence type="inferred from homology"/>
<feature type="domain" description="CSN8/PSMD8/EIF3K" evidence="8">
    <location>
        <begin position="27"/>
        <end position="163"/>
    </location>
</feature>
<dbReference type="EMBL" id="CAACVG010014436">
    <property type="protein sequence ID" value="VEN63161.1"/>
    <property type="molecule type" value="Genomic_DNA"/>
</dbReference>
<sequence>MVVNNNIDKLAEDLEKQELEAPSGITTPQVYEQLLAIYLYQNDLCNAKYLWKRIPESVKTSTPELKNIWTVGQCMWKRDFSGIYKALNEVTWSDTVVDIMKQVQESIRNRAVDLISQAYSSITIDTVCAMTGLTPDICIPACVEKGWSFEADTNMIHPVRQVVEPAGQTSSEDQLYKLTDFVSFLEN</sequence>
<dbReference type="FunFam" id="1.25.40.990:FF:000011">
    <property type="entry name" value="COP9 signalosome complex subunit 8-like Protein"/>
    <property type="match status" value="1"/>
</dbReference>
<dbReference type="InterPro" id="IPR033464">
    <property type="entry name" value="CSN8_PSD8_EIF3K"/>
</dbReference>
<dbReference type="Gene3D" id="1.25.40.990">
    <property type="match status" value="1"/>
</dbReference>
<dbReference type="AlphaFoldDB" id="A0A653DUZ6"/>
<dbReference type="Proteomes" id="UP000410492">
    <property type="component" value="Unassembled WGS sequence"/>
</dbReference>
<protein>
    <recommendedName>
        <fullName evidence="4">COP9 signalosome complex subunit 8</fullName>
    </recommendedName>
</protein>
<keyword evidence="5" id="KW-0963">Cytoplasm</keyword>
<name>A0A653DUZ6_CALMS</name>
<dbReference type="OrthoDB" id="5351233at2759"/>
<evidence type="ECO:0000256" key="1">
    <source>
        <dbReference type="ARBA" id="ARBA00004123"/>
    </source>
</evidence>
<evidence type="ECO:0000256" key="3">
    <source>
        <dbReference type="ARBA" id="ARBA00008252"/>
    </source>
</evidence>
<dbReference type="Pfam" id="PF10075">
    <property type="entry name" value="CSN8_PSD8_EIF3K"/>
    <property type="match status" value="1"/>
</dbReference>
<dbReference type="GO" id="GO:0000338">
    <property type="term" value="P:protein deneddylation"/>
    <property type="evidence" value="ECO:0007669"/>
    <property type="project" value="InterPro"/>
</dbReference>
<organism evidence="9 10">
    <name type="scientific">Callosobruchus maculatus</name>
    <name type="common">Southern cowpea weevil</name>
    <name type="synonym">Pulse bruchid</name>
    <dbReference type="NCBI Taxonomy" id="64391"/>
    <lineage>
        <taxon>Eukaryota</taxon>
        <taxon>Metazoa</taxon>
        <taxon>Ecdysozoa</taxon>
        <taxon>Arthropoda</taxon>
        <taxon>Hexapoda</taxon>
        <taxon>Insecta</taxon>
        <taxon>Pterygota</taxon>
        <taxon>Neoptera</taxon>
        <taxon>Endopterygota</taxon>
        <taxon>Coleoptera</taxon>
        <taxon>Polyphaga</taxon>
        <taxon>Cucujiformia</taxon>
        <taxon>Chrysomeloidea</taxon>
        <taxon>Chrysomelidae</taxon>
        <taxon>Bruchinae</taxon>
        <taxon>Bruchini</taxon>
        <taxon>Callosobruchus</taxon>
    </lineage>
</organism>